<name>A0A078FYK0_BRANA</name>
<dbReference type="Proteomes" id="UP000028999">
    <property type="component" value="Unassembled WGS sequence"/>
</dbReference>
<dbReference type="EMBL" id="LK032073">
    <property type="protein sequence ID" value="CDY17418.1"/>
    <property type="molecule type" value="Genomic_DNA"/>
</dbReference>
<evidence type="ECO:0000313" key="2">
    <source>
        <dbReference type="Proteomes" id="UP000028999"/>
    </source>
</evidence>
<protein>
    <submittedName>
        <fullName evidence="1">BnaC09g21190D protein</fullName>
    </submittedName>
</protein>
<sequence>MRSVAIEGLPISDFKKIQALSVTVSFHYESLLSL</sequence>
<proteinExistence type="predicted"/>
<dbReference type="PaxDb" id="3708-A0A078FYK0"/>
<reference evidence="1 2" key="1">
    <citation type="journal article" date="2014" name="Science">
        <title>Plant genetics. Early allopolyploid evolution in the post-Neolithic Brassica napus oilseed genome.</title>
        <authorList>
            <person name="Chalhoub B."/>
            <person name="Denoeud F."/>
            <person name="Liu S."/>
            <person name="Parkin I.A."/>
            <person name="Tang H."/>
            <person name="Wang X."/>
            <person name="Chiquet J."/>
            <person name="Belcram H."/>
            <person name="Tong C."/>
            <person name="Samans B."/>
            <person name="Correa M."/>
            <person name="Da Silva C."/>
            <person name="Just J."/>
            <person name="Falentin C."/>
            <person name="Koh C.S."/>
            <person name="Le Clainche I."/>
            <person name="Bernard M."/>
            <person name="Bento P."/>
            <person name="Noel B."/>
            <person name="Labadie K."/>
            <person name="Alberti A."/>
            <person name="Charles M."/>
            <person name="Arnaud D."/>
            <person name="Guo H."/>
            <person name="Daviaud C."/>
            <person name="Alamery S."/>
            <person name="Jabbari K."/>
            <person name="Zhao M."/>
            <person name="Edger P.P."/>
            <person name="Chelaifa H."/>
            <person name="Tack D."/>
            <person name="Lassalle G."/>
            <person name="Mestiri I."/>
            <person name="Schnel N."/>
            <person name="Le Paslier M.C."/>
            <person name="Fan G."/>
            <person name="Renault V."/>
            <person name="Bayer P.E."/>
            <person name="Golicz A.A."/>
            <person name="Manoli S."/>
            <person name="Lee T.H."/>
            <person name="Thi V.H."/>
            <person name="Chalabi S."/>
            <person name="Hu Q."/>
            <person name="Fan C."/>
            <person name="Tollenaere R."/>
            <person name="Lu Y."/>
            <person name="Battail C."/>
            <person name="Shen J."/>
            <person name="Sidebottom C.H."/>
            <person name="Wang X."/>
            <person name="Canaguier A."/>
            <person name="Chauveau A."/>
            <person name="Berard A."/>
            <person name="Deniot G."/>
            <person name="Guan M."/>
            <person name="Liu Z."/>
            <person name="Sun F."/>
            <person name="Lim Y.P."/>
            <person name="Lyons E."/>
            <person name="Town C.D."/>
            <person name="Bancroft I."/>
            <person name="Wang X."/>
            <person name="Meng J."/>
            <person name="Ma J."/>
            <person name="Pires J.C."/>
            <person name="King G.J."/>
            <person name="Brunel D."/>
            <person name="Delourme R."/>
            <person name="Renard M."/>
            <person name="Aury J.M."/>
            <person name="Adams K.L."/>
            <person name="Batley J."/>
            <person name="Snowdon R.J."/>
            <person name="Tost J."/>
            <person name="Edwards D."/>
            <person name="Zhou Y."/>
            <person name="Hua W."/>
            <person name="Sharpe A.G."/>
            <person name="Paterson A.H."/>
            <person name="Guan C."/>
            <person name="Wincker P."/>
        </authorList>
    </citation>
    <scope>NUCLEOTIDE SEQUENCE [LARGE SCALE GENOMIC DNA]</scope>
    <source>
        <strain evidence="2">cv. Darmor-bzh</strain>
    </source>
</reference>
<dbReference type="Gramene" id="CDY17418">
    <property type="protein sequence ID" value="CDY17418"/>
    <property type="gene ID" value="GSBRNA2T00095546001"/>
</dbReference>
<evidence type="ECO:0000313" key="1">
    <source>
        <dbReference type="EMBL" id="CDY17418.1"/>
    </source>
</evidence>
<accession>A0A078FYK0</accession>
<gene>
    <name evidence="1" type="primary">BnaC09g21190D</name>
    <name evidence="1" type="ORF">GSBRNA2T00095546001</name>
</gene>
<keyword evidence="2" id="KW-1185">Reference proteome</keyword>
<dbReference type="AlphaFoldDB" id="A0A078FYK0"/>
<organism evidence="1 2">
    <name type="scientific">Brassica napus</name>
    <name type="common">Rape</name>
    <dbReference type="NCBI Taxonomy" id="3708"/>
    <lineage>
        <taxon>Eukaryota</taxon>
        <taxon>Viridiplantae</taxon>
        <taxon>Streptophyta</taxon>
        <taxon>Embryophyta</taxon>
        <taxon>Tracheophyta</taxon>
        <taxon>Spermatophyta</taxon>
        <taxon>Magnoliopsida</taxon>
        <taxon>eudicotyledons</taxon>
        <taxon>Gunneridae</taxon>
        <taxon>Pentapetalae</taxon>
        <taxon>rosids</taxon>
        <taxon>malvids</taxon>
        <taxon>Brassicales</taxon>
        <taxon>Brassicaceae</taxon>
        <taxon>Brassiceae</taxon>
        <taxon>Brassica</taxon>
    </lineage>
</organism>